<keyword evidence="2" id="KW-1185">Reference proteome</keyword>
<dbReference type="EMBL" id="JANPWB010000007">
    <property type="protein sequence ID" value="KAJ1174110.1"/>
    <property type="molecule type" value="Genomic_DNA"/>
</dbReference>
<sequence length="81" mass="9153">MYCCGGANAPMWPLNITIPPVWSGSRPYKRALARSEDAVLSRCPCVRTRIEPIGGFRPASLRREYASGNFLWNRPQSARRD</sequence>
<dbReference type="AlphaFoldDB" id="A0AAV7TCI0"/>
<comment type="caution">
    <text evidence="1">The sequence shown here is derived from an EMBL/GenBank/DDBJ whole genome shotgun (WGS) entry which is preliminary data.</text>
</comment>
<reference evidence="1" key="1">
    <citation type="journal article" date="2022" name="bioRxiv">
        <title>Sequencing and chromosome-scale assembly of the giantPleurodeles waltlgenome.</title>
        <authorList>
            <person name="Brown T."/>
            <person name="Elewa A."/>
            <person name="Iarovenko S."/>
            <person name="Subramanian E."/>
            <person name="Araus A.J."/>
            <person name="Petzold A."/>
            <person name="Susuki M."/>
            <person name="Suzuki K.-i.T."/>
            <person name="Hayashi T."/>
            <person name="Toyoda A."/>
            <person name="Oliveira C."/>
            <person name="Osipova E."/>
            <person name="Leigh N.D."/>
            <person name="Simon A."/>
            <person name="Yun M.H."/>
        </authorList>
    </citation>
    <scope>NUCLEOTIDE SEQUENCE</scope>
    <source>
        <strain evidence="1">20211129_DDA</strain>
        <tissue evidence="1">Liver</tissue>
    </source>
</reference>
<protein>
    <submittedName>
        <fullName evidence="1">Uncharacterized protein</fullName>
    </submittedName>
</protein>
<evidence type="ECO:0000313" key="1">
    <source>
        <dbReference type="EMBL" id="KAJ1174110.1"/>
    </source>
</evidence>
<gene>
    <name evidence="1" type="ORF">NDU88_005933</name>
</gene>
<accession>A0AAV7TCI0</accession>
<proteinExistence type="predicted"/>
<evidence type="ECO:0000313" key="2">
    <source>
        <dbReference type="Proteomes" id="UP001066276"/>
    </source>
</evidence>
<dbReference type="Proteomes" id="UP001066276">
    <property type="component" value="Chromosome 4_1"/>
</dbReference>
<name>A0AAV7TCI0_PLEWA</name>
<organism evidence="1 2">
    <name type="scientific">Pleurodeles waltl</name>
    <name type="common">Iberian ribbed newt</name>
    <dbReference type="NCBI Taxonomy" id="8319"/>
    <lineage>
        <taxon>Eukaryota</taxon>
        <taxon>Metazoa</taxon>
        <taxon>Chordata</taxon>
        <taxon>Craniata</taxon>
        <taxon>Vertebrata</taxon>
        <taxon>Euteleostomi</taxon>
        <taxon>Amphibia</taxon>
        <taxon>Batrachia</taxon>
        <taxon>Caudata</taxon>
        <taxon>Salamandroidea</taxon>
        <taxon>Salamandridae</taxon>
        <taxon>Pleurodelinae</taxon>
        <taxon>Pleurodeles</taxon>
    </lineage>
</organism>